<dbReference type="SUPFAM" id="SSF48726">
    <property type="entry name" value="Immunoglobulin"/>
    <property type="match status" value="2"/>
</dbReference>
<dbReference type="GO" id="GO:0050852">
    <property type="term" value="P:T cell receptor signaling pathway"/>
    <property type="evidence" value="ECO:0007669"/>
    <property type="project" value="TreeGrafter"/>
</dbReference>
<proteinExistence type="predicted"/>
<organism evidence="5 6">
    <name type="scientific">Stegastes partitus</name>
    <name type="common">bicolor damselfish</name>
    <dbReference type="NCBI Taxonomy" id="144197"/>
    <lineage>
        <taxon>Eukaryota</taxon>
        <taxon>Metazoa</taxon>
        <taxon>Chordata</taxon>
        <taxon>Craniata</taxon>
        <taxon>Vertebrata</taxon>
        <taxon>Euteleostomi</taxon>
        <taxon>Actinopterygii</taxon>
        <taxon>Neopterygii</taxon>
        <taxon>Teleostei</taxon>
        <taxon>Neoteleostei</taxon>
        <taxon>Acanthomorphata</taxon>
        <taxon>Ovalentaria</taxon>
        <taxon>Pomacentridae</taxon>
        <taxon>Stegastes</taxon>
    </lineage>
</organism>
<sequence>MFVLVACCLLLALSVSDGTLVHDINATVGDSALLQCSANMYPTELRNLRFYWQDDRNVVLYSFKEGRAMAEHANELYLHRITAFPQDMKTGNVSVKLKNLTLEDNGRIFQAFVAVSESGGMRRQRLICESNLHVAVPYKNVSLALNFETMTAVCTTKRGFPEPLVQWMLHFSNNSYNIIDSKDTHNTAMQDPHDSLYSFNSTIHIPEGPYHSVTCLSHNPTIRMTLNTTWILNKGAAMWSLHVWAEGLIVAVLLLA</sequence>
<dbReference type="InterPro" id="IPR050504">
    <property type="entry name" value="IgSF_BTN/MOG"/>
</dbReference>
<dbReference type="GO" id="GO:0001817">
    <property type="term" value="P:regulation of cytokine production"/>
    <property type="evidence" value="ECO:0007669"/>
    <property type="project" value="TreeGrafter"/>
</dbReference>
<feature type="signal peptide" evidence="4">
    <location>
        <begin position="1"/>
        <end position="18"/>
    </location>
</feature>
<dbReference type="Gene3D" id="2.60.40.10">
    <property type="entry name" value="Immunoglobulins"/>
    <property type="match status" value="2"/>
</dbReference>
<evidence type="ECO:0000313" key="5">
    <source>
        <dbReference type="Proteomes" id="UP000694891"/>
    </source>
</evidence>
<dbReference type="GeneID" id="103374557"/>
<keyword evidence="2" id="KW-0472">Membrane</keyword>
<dbReference type="InterPro" id="IPR013783">
    <property type="entry name" value="Ig-like_fold"/>
</dbReference>
<evidence type="ECO:0000256" key="1">
    <source>
        <dbReference type="ARBA" id="ARBA00004370"/>
    </source>
</evidence>
<evidence type="ECO:0000256" key="2">
    <source>
        <dbReference type="ARBA" id="ARBA00023136"/>
    </source>
</evidence>
<accession>A0A9Y4NTL0</accession>
<evidence type="ECO:0000313" key="6">
    <source>
        <dbReference type="RefSeq" id="XP_008302884.1"/>
    </source>
</evidence>
<reference evidence="6" key="1">
    <citation type="submission" date="2025-08" db="UniProtKB">
        <authorList>
            <consortium name="RefSeq"/>
        </authorList>
    </citation>
    <scope>IDENTIFICATION</scope>
</reference>
<keyword evidence="5" id="KW-1185">Reference proteome</keyword>
<dbReference type="AlphaFoldDB" id="A0A9Y4NTL0"/>
<evidence type="ECO:0000256" key="4">
    <source>
        <dbReference type="SAM" id="SignalP"/>
    </source>
</evidence>
<dbReference type="Proteomes" id="UP000694891">
    <property type="component" value="Unplaced"/>
</dbReference>
<dbReference type="InterPro" id="IPR036179">
    <property type="entry name" value="Ig-like_dom_sf"/>
</dbReference>
<feature type="chain" id="PRO_5041351320" evidence="4">
    <location>
        <begin position="19"/>
        <end position="256"/>
    </location>
</feature>
<keyword evidence="4" id="KW-0732">Signal</keyword>
<name>A0A9Y4NTL0_9TELE</name>
<comment type="subcellular location">
    <subcellularLocation>
        <location evidence="1">Membrane</location>
    </subcellularLocation>
</comment>
<dbReference type="GO" id="GO:0009897">
    <property type="term" value="C:external side of plasma membrane"/>
    <property type="evidence" value="ECO:0007669"/>
    <property type="project" value="TreeGrafter"/>
</dbReference>
<dbReference type="RefSeq" id="XP_008302884.1">
    <property type="nucleotide sequence ID" value="XM_008304662.1"/>
</dbReference>
<gene>
    <name evidence="6" type="primary">LOC103374557</name>
</gene>
<dbReference type="GO" id="GO:0005102">
    <property type="term" value="F:signaling receptor binding"/>
    <property type="evidence" value="ECO:0007669"/>
    <property type="project" value="TreeGrafter"/>
</dbReference>
<evidence type="ECO:0000256" key="3">
    <source>
        <dbReference type="ARBA" id="ARBA00023319"/>
    </source>
</evidence>
<protein>
    <submittedName>
        <fullName evidence="6">Butyrophilin-like protein 2</fullName>
    </submittedName>
</protein>
<dbReference type="PANTHER" id="PTHR24100:SF151">
    <property type="entry name" value="ICOS LIGAND"/>
    <property type="match status" value="1"/>
</dbReference>
<keyword evidence="3" id="KW-0393">Immunoglobulin domain</keyword>
<dbReference type="PANTHER" id="PTHR24100">
    <property type="entry name" value="BUTYROPHILIN"/>
    <property type="match status" value="1"/>
</dbReference>